<dbReference type="InterPro" id="IPR010730">
    <property type="entry name" value="HET"/>
</dbReference>
<dbReference type="EMBL" id="JABBWK010000066">
    <property type="protein sequence ID" value="KAG1895480.1"/>
    <property type="molecule type" value="Genomic_DNA"/>
</dbReference>
<gene>
    <name evidence="2" type="ORF">F5891DRAFT_668794</name>
</gene>
<evidence type="ECO:0000313" key="3">
    <source>
        <dbReference type="Proteomes" id="UP001195769"/>
    </source>
</evidence>
<evidence type="ECO:0000259" key="1">
    <source>
        <dbReference type="Pfam" id="PF06985"/>
    </source>
</evidence>
<dbReference type="Proteomes" id="UP001195769">
    <property type="component" value="Unassembled WGS sequence"/>
</dbReference>
<protein>
    <submittedName>
        <fullName evidence="2">Heterokaryon incompatibility protein-domain-containing protein</fullName>
    </submittedName>
</protein>
<proteinExistence type="predicted"/>
<comment type="caution">
    <text evidence="2">The sequence shown here is derived from an EMBL/GenBank/DDBJ whole genome shotgun (WGS) entry which is preliminary data.</text>
</comment>
<dbReference type="PANTHER" id="PTHR10622">
    <property type="entry name" value="HET DOMAIN-CONTAINING PROTEIN"/>
    <property type="match status" value="1"/>
</dbReference>
<keyword evidence="3" id="KW-1185">Reference proteome</keyword>
<evidence type="ECO:0000313" key="2">
    <source>
        <dbReference type="EMBL" id="KAG1895480.1"/>
    </source>
</evidence>
<dbReference type="PANTHER" id="PTHR10622:SF10">
    <property type="entry name" value="HET DOMAIN-CONTAINING PROTEIN"/>
    <property type="match status" value="1"/>
</dbReference>
<dbReference type="GeneID" id="64667013"/>
<dbReference type="Pfam" id="PF06985">
    <property type="entry name" value="HET"/>
    <property type="match status" value="1"/>
</dbReference>
<accession>A0AAD4DWQ0</accession>
<organism evidence="2 3">
    <name type="scientific">Suillus fuscotomentosus</name>
    <dbReference type="NCBI Taxonomy" id="1912939"/>
    <lineage>
        <taxon>Eukaryota</taxon>
        <taxon>Fungi</taxon>
        <taxon>Dikarya</taxon>
        <taxon>Basidiomycota</taxon>
        <taxon>Agaricomycotina</taxon>
        <taxon>Agaricomycetes</taxon>
        <taxon>Agaricomycetidae</taxon>
        <taxon>Boletales</taxon>
        <taxon>Suillineae</taxon>
        <taxon>Suillaceae</taxon>
        <taxon>Suillus</taxon>
    </lineage>
</organism>
<dbReference type="AlphaFoldDB" id="A0AAD4DWQ0"/>
<reference evidence="2" key="1">
    <citation type="journal article" date="2020" name="New Phytol.">
        <title>Comparative genomics reveals dynamic genome evolution in host specialist ectomycorrhizal fungi.</title>
        <authorList>
            <person name="Lofgren L.A."/>
            <person name="Nguyen N.H."/>
            <person name="Vilgalys R."/>
            <person name="Ruytinx J."/>
            <person name="Liao H.L."/>
            <person name="Branco S."/>
            <person name="Kuo A."/>
            <person name="LaButti K."/>
            <person name="Lipzen A."/>
            <person name="Andreopoulos W."/>
            <person name="Pangilinan J."/>
            <person name="Riley R."/>
            <person name="Hundley H."/>
            <person name="Na H."/>
            <person name="Barry K."/>
            <person name="Grigoriev I.V."/>
            <person name="Stajich J.E."/>
            <person name="Kennedy P.G."/>
        </authorList>
    </citation>
    <scope>NUCLEOTIDE SEQUENCE</scope>
    <source>
        <strain evidence="2">FC203</strain>
    </source>
</reference>
<feature type="domain" description="Heterokaryon incompatibility" evidence="1">
    <location>
        <begin position="162"/>
        <end position="230"/>
    </location>
</feature>
<dbReference type="RefSeq" id="XP_041221056.1">
    <property type="nucleotide sequence ID" value="XM_041372715.1"/>
</dbReference>
<sequence>MLESICRLKIAEIEPCSDEMKNISTNQGQSPAQDILDEFNRYVMNEIPIHLIYLPTMELVGRNFVKNHFQDRIKEITEDLVVEAQARFVPPLTREKVVPTLVRRKVEYGILSHRWLDSGEPSYQDMMERKLSGGSGSSNVEYLLSNITSRPKAGRHTLHISHSENKVQSPGYKKLQKCCEEARRLDLHFLWSDTCCIDKNSSAELDESIRSMFRWYRNSSICIAYLGGTTVIEDLRLEEWFMRGWTLQELLAPRKIKFFNKDWQRLTDQDDDKEEDTPLMTVLQEVTGIPETELIDFEPAPRYIDKRMTWNAQRRTTRAEDVAYSLMGMFDVSLQIAYGEGGERAFGRLIEAIMQAGGDSSVLNWAGEPAKHHASFALPASPLSFVGHPDIVTIGRLDLMLTSRGLRIPLVVVPLEMTKPEFDGRPIINPKFYCPHHGIGEVKIDSRGYGFKPIFRQYALGIFHYIPAEDSANPGLPKQVAAYLLERSEVDAQEGAPVGLSRQYRSFEDGWRRIPTGFIYVELPGVPDFASLWYVDRTCLETVYL</sequence>
<name>A0AAD4DWQ0_9AGAM</name>